<feature type="domain" description="PAS" evidence="10">
    <location>
        <begin position="627"/>
        <end position="697"/>
    </location>
</feature>
<feature type="domain" description="PAS" evidence="10">
    <location>
        <begin position="359"/>
        <end position="430"/>
    </location>
</feature>
<evidence type="ECO:0000259" key="9">
    <source>
        <dbReference type="PROSITE" id="PS50110"/>
    </source>
</evidence>
<dbReference type="SUPFAM" id="SSF55874">
    <property type="entry name" value="ATPase domain of HSP90 chaperone/DNA topoisomerase II/histidine kinase"/>
    <property type="match status" value="1"/>
</dbReference>
<dbReference type="eggNOG" id="COG2202">
    <property type="taxonomic scope" value="Bacteria"/>
</dbReference>
<dbReference type="PROSITE" id="PS50113">
    <property type="entry name" value="PAC"/>
    <property type="match status" value="3"/>
</dbReference>
<dbReference type="Gene3D" id="3.40.50.2300">
    <property type="match status" value="1"/>
</dbReference>
<feature type="domain" description="PAC" evidence="11">
    <location>
        <begin position="700"/>
        <end position="752"/>
    </location>
</feature>
<proteinExistence type="predicted"/>
<comment type="catalytic activity">
    <reaction evidence="1">
        <text>ATP + protein L-histidine = ADP + protein N-phospho-L-histidine.</text>
        <dbReference type="EC" id="2.7.13.3"/>
    </reaction>
</comment>
<keyword evidence="3 6" id="KW-0597">Phosphoprotein</keyword>
<evidence type="ECO:0000259" key="8">
    <source>
        <dbReference type="PROSITE" id="PS50109"/>
    </source>
</evidence>
<feature type="transmembrane region" description="Helical" evidence="7">
    <location>
        <begin position="284"/>
        <end position="303"/>
    </location>
</feature>
<dbReference type="SMART" id="SM00387">
    <property type="entry name" value="HATPase_c"/>
    <property type="match status" value="1"/>
</dbReference>
<dbReference type="InterPro" id="IPR001610">
    <property type="entry name" value="PAC"/>
</dbReference>
<dbReference type="Pfam" id="PF02518">
    <property type="entry name" value="HATPase_c"/>
    <property type="match status" value="1"/>
</dbReference>
<dbReference type="CDD" id="cd00130">
    <property type="entry name" value="PAS"/>
    <property type="match status" value="3"/>
</dbReference>
<sequence length="1166" mass="126325">MPRPAGRRLYGMRRHLLLVVACTVLPFAFYAVWAMASLHSRDMRRTASDLITSVCALAVVPDQVFALGEARLRELLAAAQFPASFPAGSPDTASALAALRATPPAQTLARMGSLRFYNARGRDIEALSPAAQADPVPESWRQALMRVARDGQAEVTDLLDRRVGILVPAPSGLPFAVTALWLAPETLSGALRQRLMQKDWTATLMDRHGVVVARTHGGEEMIGRPAPPEIVAGLARAPEGVLPYVRNQEGVMAIMAWSRLATEDYSLALSMPRAFFYQGMLRDYLPAAGVALLLLAGSLLLTLRITRRIRDALGLLADQGRSGAVLALPTGIREIAEVSAALSVAAVEREAVTAALRAQEARYRALVEASSELVWIADPSGRLLPEGAEAWARLTGLPVERLRRSGWFEALHPDDRSVADALWHASLASRRPYGGEWRIRRALPAGDEEAGREKRLHGWFSVRAVPLIEAGGRVREWVGLLEDVTEARAASRALTESETRLRLAVEGDGLGTWDLDLRKQGGTLSPVAAQLLGVTAPGGRILAADWIAATYPEDRERIGAAWQGMSREGDTFAVDFRPLRPAPDGGEVWLEGRARVLRNEDGRAVRLVGVLRDITDRIRAADALRESEARFRTMAEVLPQIIWTCRPDGNLDYLNSRWYEFTGQTPEQIDEEAWRRVLHPEDCEHALSLWRYSLETGEDYSIEMRFLGRDGAYHWFLVRALAQRDASGRILRWLGSSTGIDEIVAAREDRARQAARLEQLVAERTAALTESERRLAQAQKMEALGRLAGGVAHDVNNVLQAVLGGARLMALRAEEPASVRRLARLVSEQAERGGAVTRRLLSFARQGELRAEPQDVGLLLTELREVLLHTLGGRVSITLAVDPALPPVLADRAQLETVLVNLTANARDAMPDGGMIRLSAEALELPGAAGASPALKPGRYLRLRVADHGMGMAPEVLNRVTEPFFTTKPVGEGTGLGLAMARGFAEQSGGALEIDSRLGKGTVISLWLPCAEGRVEQATAARPAPQDAPCRILLVDDEPMVRDVLAETLSDAGHSLVCAEGPAEALRRLRGGERPDLLVTDFAMPGGMTGLDLLRAVRDILPGLPALLVTGYAESDTVAGVAEAMENGPLLLLHKPVSGTMLLEAVATAMGGPRRAGRVGMEPASD</sequence>
<dbReference type="InterPro" id="IPR004358">
    <property type="entry name" value="Sig_transdc_His_kin-like_C"/>
</dbReference>
<gene>
    <name evidence="12" type="ORF">RGI145_15145</name>
</gene>
<dbReference type="InterPro" id="IPR036097">
    <property type="entry name" value="HisK_dim/P_sf"/>
</dbReference>
<dbReference type="Gene3D" id="3.30.565.10">
    <property type="entry name" value="Histidine kinase-like ATPase, C-terminal domain"/>
    <property type="match status" value="1"/>
</dbReference>
<dbReference type="InterPro" id="IPR000700">
    <property type="entry name" value="PAS-assoc_C"/>
</dbReference>
<evidence type="ECO:0000256" key="5">
    <source>
        <dbReference type="ARBA" id="ARBA00022777"/>
    </source>
</evidence>
<dbReference type="SUPFAM" id="SSF55785">
    <property type="entry name" value="PYP-like sensor domain (PAS domain)"/>
    <property type="match status" value="3"/>
</dbReference>
<keyword evidence="7" id="KW-0812">Transmembrane</keyword>
<evidence type="ECO:0000256" key="1">
    <source>
        <dbReference type="ARBA" id="ARBA00000085"/>
    </source>
</evidence>
<dbReference type="InterPro" id="IPR013655">
    <property type="entry name" value="PAS_fold_3"/>
</dbReference>
<keyword evidence="7" id="KW-0472">Membrane</keyword>
<keyword evidence="5" id="KW-0418">Kinase</keyword>
<dbReference type="SUPFAM" id="SSF52172">
    <property type="entry name" value="CheY-like"/>
    <property type="match status" value="1"/>
</dbReference>
<evidence type="ECO:0000313" key="12">
    <source>
        <dbReference type="EMBL" id="APT58249.1"/>
    </source>
</evidence>
<dbReference type="PROSITE" id="PS50109">
    <property type="entry name" value="HIS_KIN"/>
    <property type="match status" value="1"/>
</dbReference>
<protein>
    <recommendedName>
        <fullName evidence="2">histidine kinase</fullName>
        <ecNumber evidence="2">2.7.13.3</ecNumber>
    </recommendedName>
</protein>
<dbReference type="CDD" id="cd00082">
    <property type="entry name" value="HisKA"/>
    <property type="match status" value="1"/>
</dbReference>
<dbReference type="EMBL" id="CP015583">
    <property type="protein sequence ID" value="APT58249.1"/>
    <property type="molecule type" value="Genomic_DNA"/>
</dbReference>
<dbReference type="InterPro" id="IPR003661">
    <property type="entry name" value="HisK_dim/P_dom"/>
</dbReference>
<dbReference type="SUPFAM" id="SSF47384">
    <property type="entry name" value="Homodimeric domain of signal transducing histidine kinase"/>
    <property type="match status" value="1"/>
</dbReference>
<dbReference type="KEGG" id="rgi:RGI145_15145"/>
<keyword evidence="7" id="KW-1133">Transmembrane helix</keyword>
<dbReference type="eggNOG" id="COG4191">
    <property type="taxonomic scope" value="Bacteria"/>
</dbReference>
<evidence type="ECO:0000256" key="2">
    <source>
        <dbReference type="ARBA" id="ARBA00012438"/>
    </source>
</evidence>
<evidence type="ECO:0000256" key="7">
    <source>
        <dbReference type="SAM" id="Phobius"/>
    </source>
</evidence>
<dbReference type="Proteomes" id="UP000185494">
    <property type="component" value="Chromosome 1"/>
</dbReference>
<feature type="domain" description="Histidine kinase" evidence="8">
    <location>
        <begin position="790"/>
        <end position="1012"/>
    </location>
</feature>
<dbReference type="RefSeq" id="WP_075799021.1">
    <property type="nucleotide sequence ID" value="NZ_CP015583.1"/>
</dbReference>
<dbReference type="AlphaFoldDB" id="A0A1L7AHR7"/>
<dbReference type="InterPro" id="IPR000014">
    <property type="entry name" value="PAS"/>
</dbReference>
<dbReference type="PROSITE" id="PS50112">
    <property type="entry name" value="PAS"/>
    <property type="match status" value="2"/>
</dbReference>
<feature type="domain" description="Response regulatory" evidence="9">
    <location>
        <begin position="1031"/>
        <end position="1150"/>
    </location>
</feature>
<dbReference type="NCBIfam" id="TIGR00229">
    <property type="entry name" value="sensory_box"/>
    <property type="match status" value="3"/>
</dbReference>
<dbReference type="SMART" id="SM00091">
    <property type="entry name" value="PAS"/>
    <property type="match status" value="3"/>
</dbReference>
<dbReference type="InterPro" id="IPR036890">
    <property type="entry name" value="HATPase_C_sf"/>
</dbReference>
<dbReference type="PRINTS" id="PR00344">
    <property type="entry name" value="BCTRLSENSOR"/>
</dbReference>
<dbReference type="SMART" id="SM00448">
    <property type="entry name" value="REC"/>
    <property type="match status" value="1"/>
</dbReference>
<dbReference type="STRING" id="257708.RGI145_15145"/>
<dbReference type="InterPro" id="IPR011006">
    <property type="entry name" value="CheY-like_superfamily"/>
</dbReference>
<evidence type="ECO:0000259" key="10">
    <source>
        <dbReference type="PROSITE" id="PS50112"/>
    </source>
</evidence>
<dbReference type="SMART" id="SM00388">
    <property type="entry name" value="HisKA"/>
    <property type="match status" value="1"/>
</dbReference>
<dbReference type="Gene3D" id="1.10.287.130">
    <property type="match status" value="1"/>
</dbReference>
<accession>A0A1L7AHR7</accession>
<dbReference type="CDD" id="cd18774">
    <property type="entry name" value="PDC2_HK_sensor"/>
    <property type="match status" value="1"/>
</dbReference>
<dbReference type="Gene3D" id="3.30.450.20">
    <property type="entry name" value="PAS domain"/>
    <property type="match status" value="3"/>
</dbReference>
<evidence type="ECO:0000313" key="13">
    <source>
        <dbReference type="Proteomes" id="UP000185494"/>
    </source>
</evidence>
<dbReference type="FunFam" id="3.30.450.20:FF:000099">
    <property type="entry name" value="Sensory box sensor histidine kinase"/>
    <property type="match status" value="1"/>
</dbReference>
<dbReference type="SMART" id="SM00086">
    <property type="entry name" value="PAC"/>
    <property type="match status" value="3"/>
</dbReference>
<dbReference type="Pfam" id="PF00072">
    <property type="entry name" value="Response_reg"/>
    <property type="match status" value="1"/>
</dbReference>
<feature type="domain" description="PAC" evidence="11">
    <location>
        <begin position="433"/>
        <end position="496"/>
    </location>
</feature>
<dbReference type="InterPro" id="IPR005467">
    <property type="entry name" value="His_kinase_dom"/>
</dbReference>
<dbReference type="CDD" id="cd00156">
    <property type="entry name" value="REC"/>
    <property type="match status" value="1"/>
</dbReference>
<dbReference type="PANTHER" id="PTHR43304:SF1">
    <property type="entry name" value="PAC DOMAIN-CONTAINING PROTEIN"/>
    <property type="match status" value="1"/>
</dbReference>
<dbReference type="PROSITE" id="PS50110">
    <property type="entry name" value="RESPONSE_REGULATORY"/>
    <property type="match status" value="1"/>
</dbReference>
<dbReference type="InterPro" id="IPR052162">
    <property type="entry name" value="Sensor_kinase/Photoreceptor"/>
</dbReference>
<dbReference type="InterPro" id="IPR035965">
    <property type="entry name" value="PAS-like_dom_sf"/>
</dbReference>
<dbReference type="InterPro" id="IPR001789">
    <property type="entry name" value="Sig_transdc_resp-reg_receiver"/>
</dbReference>
<evidence type="ECO:0000256" key="4">
    <source>
        <dbReference type="ARBA" id="ARBA00022679"/>
    </source>
</evidence>
<dbReference type="PANTHER" id="PTHR43304">
    <property type="entry name" value="PHYTOCHROME-LIKE PROTEIN CPH1"/>
    <property type="match status" value="1"/>
</dbReference>
<feature type="domain" description="PAC" evidence="11">
    <location>
        <begin position="572"/>
        <end position="626"/>
    </location>
</feature>
<dbReference type="GO" id="GO:0000155">
    <property type="term" value="F:phosphorelay sensor kinase activity"/>
    <property type="evidence" value="ECO:0007669"/>
    <property type="project" value="InterPro"/>
</dbReference>
<reference evidence="12 13" key="1">
    <citation type="submission" date="2016-05" db="EMBL/GenBank/DDBJ databases">
        <title>Complete Genome and Methylome Analysis of Psychrotrophic Bacterial Isolates from Antarctic Lake Untersee.</title>
        <authorList>
            <person name="Fomenkov A."/>
            <person name="Akimov V.N."/>
            <person name="Vasilyeva L.V."/>
            <person name="Andersen D."/>
            <person name="Vincze T."/>
            <person name="Roberts R.J."/>
        </authorList>
    </citation>
    <scope>NUCLEOTIDE SEQUENCE [LARGE SCALE GENOMIC DNA]</scope>
    <source>
        <strain evidence="12 13">U14-5</strain>
    </source>
</reference>
<dbReference type="InterPro" id="IPR003594">
    <property type="entry name" value="HATPase_dom"/>
</dbReference>
<dbReference type="EC" id="2.7.13.3" evidence="2"/>
<keyword evidence="4" id="KW-0808">Transferase</keyword>
<organism evidence="12 13">
    <name type="scientific">Roseomonas gilardii</name>
    <dbReference type="NCBI Taxonomy" id="257708"/>
    <lineage>
        <taxon>Bacteria</taxon>
        <taxon>Pseudomonadati</taxon>
        <taxon>Pseudomonadota</taxon>
        <taxon>Alphaproteobacteria</taxon>
        <taxon>Acetobacterales</taxon>
        <taxon>Roseomonadaceae</taxon>
        <taxon>Roseomonas</taxon>
    </lineage>
</organism>
<evidence type="ECO:0000256" key="6">
    <source>
        <dbReference type="PROSITE-ProRule" id="PRU00169"/>
    </source>
</evidence>
<feature type="modified residue" description="4-aspartylphosphate" evidence="6">
    <location>
        <position position="1081"/>
    </location>
</feature>
<evidence type="ECO:0000259" key="11">
    <source>
        <dbReference type="PROSITE" id="PS50113"/>
    </source>
</evidence>
<evidence type="ECO:0000256" key="3">
    <source>
        <dbReference type="ARBA" id="ARBA00022553"/>
    </source>
</evidence>
<dbReference type="Pfam" id="PF08447">
    <property type="entry name" value="PAS_3"/>
    <property type="match status" value="3"/>
</dbReference>
<name>A0A1L7AHR7_9PROT</name>